<evidence type="ECO:0000313" key="4">
    <source>
        <dbReference type="Proteomes" id="UP001178277"/>
    </source>
</evidence>
<dbReference type="EMBL" id="JAUUTP010000053">
    <property type="protein sequence ID" value="MDP1421841.1"/>
    <property type="molecule type" value="Genomic_DNA"/>
</dbReference>
<name>A0AA90NX22_9BACI</name>
<sequence>MDPKVSIIIPFYNCSYIDQAIHSALNQTYKNIEIIVVDDGSTIATEKIQPFLGRVHYLRKENGGTATALNHGIHAATGDYIAWLSSDDYFLPEKVFKQITFMQNNNAEVSFTNFDIINKNNQVVSPWFGERFSDIENGVYQAFLLRNPVNGCTVVMKKNIMDKIGYFNPYHRYTHDYEMWFRLLVNGYKMYYLDESLTKFRQHNESGTSKFQPEMIKEMAIIENHYRPLLKKPF</sequence>
<dbReference type="SUPFAM" id="SSF53448">
    <property type="entry name" value="Nucleotide-diphospho-sugar transferases"/>
    <property type="match status" value="1"/>
</dbReference>
<proteinExistence type="inferred from homology"/>
<dbReference type="PANTHER" id="PTHR22916">
    <property type="entry name" value="GLYCOSYLTRANSFERASE"/>
    <property type="match status" value="1"/>
</dbReference>
<dbReference type="GO" id="GO:0016758">
    <property type="term" value="F:hexosyltransferase activity"/>
    <property type="evidence" value="ECO:0007669"/>
    <property type="project" value="UniProtKB-ARBA"/>
</dbReference>
<evidence type="ECO:0000256" key="1">
    <source>
        <dbReference type="ARBA" id="ARBA00006739"/>
    </source>
</evidence>
<evidence type="ECO:0000259" key="2">
    <source>
        <dbReference type="Pfam" id="PF00535"/>
    </source>
</evidence>
<dbReference type="Pfam" id="PF00535">
    <property type="entry name" value="Glycos_transf_2"/>
    <property type="match status" value="1"/>
</dbReference>
<dbReference type="AlphaFoldDB" id="A0AA90NX22"/>
<feature type="domain" description="Glycosyltransferase 2-like" evidence="2">
    <location>
        <begin position="6"/>
        <end position="125"/>
    </location>
</feature>
<dbReference type="PANTHER" id="PTHR22916:SF3">
    <property type="entry name" value="UDP-GLCNAC:BETAGAL BETA-1,3-N-ACETYLGLUCOSAMINYLTRANSFERASE-LIKE PROTEIN 1"/>
    <property type="match status" value="1"/>
</dbReference>
<dbReference type="RefSeq" id="WP_305162823.1">
    <property type="nucleotide sequence ID" value="NZ_JAUUTP010000053.1"/>
</dbReference>
<comment type="similarity">
    <text evidence="1">Belongs to the glycosyltransferase 2 family.</text>
</comment>
<reference evidence="3" key="1">
    <citation type="submission" date="2023-07" db="EMBL/GenBank/DDBJ databases">
        <title>Murine gut Bacillus species.</title>
        <authorList>
            <person name="Gutman E."/>
            <person name="Hashuel R."/>
            <person name="Litvak Y."/>
        </authorList>
    </citation>
    <scope>NUCLEOTIDE SEQUENCE</scope>
    <source>
        <strain evidence="3">RU283</strain>
    </source>
</reference>
<evidence type="ECO:0000313" key="3">
    <source>
        <dbReference type="EMBL" id="MDP1421841.1"/>
    </source>
</evidence>
<dbReference type="InterPro" id="IPR029044">
    <property type="entry name" value="Nucleotide-diphossugar_trans"/>
</dbReference>
<keyword evidence="3" id="KW-0808">Transferase</keyword>
<dbReference type="Proteomes" id="UP001178277">
    <property type="component" value="Unassembled WGS sequence"/>
</dbReference>
<protein>
    <submittedName>
        <fullName evidence="3">Glycosyltransferase</fullName>
        <ecNumber evidence="3">2.4.-.-</ecNumber>
    </submittedName>
</protein>
<dbReference type="Gene3D" id="3.90.550.10">
    <property type="entry name" value="Spore Coat Polysaccharide Biosynthesis Protein SpsA, Chain A"/>
    <property type="match status" value="1"/>
</dbReference>
<dbReference type="EC" id="2.4.-.-" evidence="3"/>
<comment type="caution">
    <text evidence="3">The sequence shown here is derived from an EMBL/GenBank/DDBJ whole genome shotgun (WGS) entry which is preliminary data.</text>
</comment>
<dbReference type="InterPro" id="IPR001173">
    <property type="entry name" value="Glyco_trans_2-like"/>
</dbReference>
<organism evidence="3 4">
    <name type="scientific">Peribacillus simplex</name>
    <dbReference type="NCBI Taxonomy" id="1478"/>
    <lineage>
        <taxon>Bacteria</taxon>
        <taxon>Bacillati</taxon>
        <taxon>Bacillota</taxon>
        <taxon>Bacilli</taxon>
        <taxon>Bacillales</taxon>
        <taxon>Bacillaceae</taxon>
        <taxon>Peribacillus</taxon>
    </lineage>
</organism>
<keyword evidence="3" id="KW-0328">Glycosyltransferase</keyword>
<gene>
    <name evidence="3" type="ORF">Q8G35_26665</name>
</gene>
<accession>A0AA90NX22</accession>